<keyword evidence="2" id="KW-0812">Transmembrane</keyword>
<keyword evidence="2" id="KW-0472">Membrane</keyword>
<dbReference type="SMART" id="SM00740">
    <property type="entry name" value="PASTA"/>
    <property type="match status" value="2"/>
</dbReference>
<reference evidence="4 5" key="1">
    <citation type="submission" date="2017-02" db="EMBL/GenBank/DDBJ databases">
        <authorList>
            <person name="Peterson S.W."/>
        </authorList>
    </citation>
    <scope>NUCLEOTIDE SEQUENCE [LARGE SCALE GENOMIC DNA]</scope>
    <source>
        <strain evidence="4 5">ATCC 43324</strain>
    </source>
</reference>
<keyword evidence="2" id="KW-1133">Transmembrane helix</keyword>
<dbReference type="EMBL" id="FUXK01000029">
    <property type="protein sequence ID" value="SKA12151.1"/>
    <property type="molecule type" value="Genomic_DNA"/>
</dbReference>
<dbReference type="PROSITE" id="PS51178">
    <property type="entry name" value="PASTA"/>
    <property type="match status" value="1"/>
</dbReference>
<feature type="region of interest" description="Disordered" evidence="1">
    <location>
        <begin position="198"/>
        <end position="238"/>
    </location>
</feature>
<dbReference type="eggNOG" id="COG2815">
    <property type="taxonomic scope" value="Bacteria"/>
</dbReference>
<accession>A0A1T4R953</accession>
<feature type="compositionally biased region" description="Basic and acidic residues" evidence="1">
    <location>
        <begin position="225"/>
        <end position="238"/>
    </location>
</feature>
<name>A0A1T4R953_9BACT</name>
<dbReference type="CDD" id="cd06577">
    <property type="entry name" value="PASTA_pknB"/>
    <property type="match status" value="1"/>
</dbReference>
<dbReference type="Gene3D" id="3.30.10.20">
    <property type="match status" value="1"/>
</dbReference>
<evidence type="ECO:0000313" key="4">
    <source>
        <dbReference type="EMBL" id="SKA12151.1"/>
    </source>
</evidence>
<dbReference type="Proteomes" id="UP000190065">
    <property type="component" value="Unassembled WGS sequence"/>
</dbReference>
<dbReference type="InterPro" id="IPR005543">
    <property type="entry name" value="PASTA_dom"/>
</dbReference>
<feature type="transmembrane region" description="Helical" evidence="2">
    <location>
        <begin position="13"/>
        <end position="33"/>
    </location>
</feature>
<gene>
    <name evidence="4" type="ORF">SAMN02745202_02126</name>
</gene>
<dbReference type="AlphaFoldDB" id="A0A1T4R953"/>
<dbReference type="SUPFAM" id="SSF54184">
    <property type="entry name" value="Penicillin-binding protein 2x (pbp-2x), c-terminal domain"/>
    <property type="match status" value="1"/>
</dbReference>
<dbReference type="Pfam" id="PF03793">
    <property type="entry name" value="PASTA"/>
    <property type="match status" value="1"/>
</dbReference>
<dbReference type="STRING" id="28136.SAMN02745202_02126"/>
<feature type="domain" description="PASTA" evidence="3">
    <location>
        <begin position="44"/>
        <end position="110"/>
    </location>
</feature>
<evidence type="ECO:0000259" key="3">
    <source>
        <dbReference type="PROSITE" id="PS51178"/>
    </source>
</evidence>
<sequence>MQSSEFVKKFSSWYLWKNILIMGLVVTVLGIGVKFGLDFYTHHGEAIPVPDLKHKALTDAEHLVHELGLEIQVVDTGYVKSLPADYILGQSLAPGEKVKSGHIIYVTINSPLSPTITLPDIIDNSSLREAMAKLTAMGFKLGTPKYIAGEKDWVYGVLVNGRPVNAGDKISVEATLVIQVGNGERSADDSVDYVDPAMPHLDETGGDVDEFEVVTAPDSPTKGGEGTKENPSKTTPKE</sequence>
<dbReference type="RefSeq" id="WP_025070682.1">
    <property type="nucleotide sequence ID" value="NZ_FUXK01000029.1"/>
</dbReference>
<evidence type="ECO:0000256" key="1">
    <source>
        <dbReference type="SAM" id="MobiDB-lite"/>
    </source>
</evidence>
<evidence type="ECO:0000256" key="2">
    <source>
        <dbReference type="SAM" id="Phobius"/>
    </source>
</evidence>
<proteinExistence type="predicted"/>
<evidence type="ECO:0000313" key="5">
    <source>
        <dbReference type="Proteomes" id="UP000190065"/>
    </source>
</evidence>
<organism evidence="4 5">
    <name type="scientific">Segatella oulorum</name>
    <dbReference type="NCBI Taxonomy" id="28136"/>
    <lineage>
        <taxon>Bacteria</taxon>
        <taxon>Pseudomonadati</taxon>
        <taxon>Bacteroidota</taxon>
        <taxon>Bacteroidia</taxon>
        <taxon>Bacteroidales</taxon>
        <taxon>Prevotellaceae</taxon>
        <taxon>Segatella</taxon>
    </lineage>
</organism>
<protein>
    <submittedName>
        <fullName evidence="4">PASTA domain-containing protein</fullName>
    </submittedName>
</protein>